<dbReference type="Gene3D" id="3.30.1460.40">
    <property type="entry name" value="[NiFe]-hydrogenase assembly chaperone, HybE"/>
    <property type="match status" value="1"/>
</dbReference>
<protein>
    <submittedName>
        <fullName evidence="2">(NiFe) hydrogenase assembly chaperone</fullName>
    </submittedName>
</protein>
<sequence length="175" mass="19661">MFSNNVNRLEAHYQSVCVNQMADIPILNKALEVEAVGFVDWGHSKDQSEVEVGVLITPWFMNIVLLPKDSMRQEVRVGKTVNILFPDGEYSFLTQVDADFGIYLTCSLFSPMFDFKTQRDARETAAAAMAQLLQTEAFKQIKKDKAEAQQLIKDQEVLNKASSRRAFFKGGGNAC</sequence>
<dbReference type="RefSeq" id="WP_122952091.1">
    <property type="nucleotide sequence ID" value="NZ_CP024634.1"/>
</dbReference>
<proteinExistence type="inferred from homology"/>
<reference evidence="2 3" key="1">
    <citation type="submission" date="2017-11" db="EMBL/GenBank/DDBJ databases">
        <title>Genome sequence of the bacterial symbiont EPR9N from a vent mussel Bathymodiolus thermophilus.</title>
        <authorList>
            <person name="Won Y.-J."/>
        </authorList>
    </citation>
    <scope>NUCLEOTIDE SEQUENCE [LARGE SCALE GENOMIC DNA]</scope>
    <source>
        <strain evidence="2 3">EPR9N</strain>
    </source>
</reference>
<dbReference type="Proteomes" id="UP000278334">
    <property type="component" value="Chromosome"/>
</dbReference>
<organism evidence="2 3">
    <name type="scientific">Bathymodiolus thermophilus thioautotrophic gill symbiont</name>
    <dbReference type="NCBI Taxonomy" id="2360"/>
    <lineage>
        <taxon>Bacteria</taxon>
        <taxon>Pseudomonadati</taxon>
        <taxon>Pseudomonadota</taxon>
        <taxon>Gammaproteobacteria</taxon>
        <taxon>sulfur-oxidizing symbionts</taxon>
    </lineage>
</organism>
<dbReference type="NCBIfam" id="TIGR03993">
    <property type="entry name" value="hydrog_HybE"/>
    <property type="match status" value="1"/>
</dbReference>
<comment type="similarity">
    <text evidence="1">Belongs to the HupJ family.</text>
</comment>
<dbReference type="InterPro" id="IPR038530">
    <property type="entry name" value="NiFe-hyd_HybE_sf"/>
</dbReference>
<evidence type="ECO:0000313" key="3">
    <source>
        <dbReference type="Proteomes" id="UP000278334"/>
    </source>
</evidence>
<dbReference type="AlphaFoldDB" id="A0A3G3IPQ8"/>
<dbReference type="EMBL" id="CP024634">
    <property type="protein sequence ID" value="AYQ57679.1"/>
    <property type="molecule type" value="Genomic_DNA"/>
</dbReference>
<dbReference type="Pfam" id="PF11939">
    <property type="entry name" value="NiFe-hyd_HybE"/>
    <property type="match status" value="1"/>
</dbReference>
<gene>
    <name evidence="2" type="ORF">MS2017_2021</name>
</gene>
<name>A0A3G3IPQ8_9GAMM</name>
<evidence type="ECO:0000313" key="2">
    <source>
        <dbReference type="EMBL" id="AYQ57679.1"/>
    </source>
</evidence>
<dbReference type="InterPro" id="IPR023994">
    <property type="entry name" value="NiFe-hyd_HybE"/>
</dbReference>
<evidence type="ECO:0000256" key="1">
    <source>
        <dbReference type="ARBA" id="ARBA00006532"/>
    </source>
</evidence>
<dbReference type="KEGG" id="bthg:MS2017_2021"/>
<accession>A0A3G3IPQ8</accession>